<dbReference type="EMBL" id="OU015566">
    <property type="protein sequence ID" value="CAG5108631.1"/>
    <property type="molecule type" value="Genomic_DNA"/>
</dbReference>
<keyword evidence="3" id="KW-1185">Reference proteome</keyword>
<sequence length="189" mass="21753">MLYRDIRIQRFNRSPDHISQSVPMRILQNVRECKTVISPKLLGYTLGFHTLVFLFVNEHGEIGDLGESIGKNWAGEFFKAFEEGQNDYKFANLKLPNSFAEESSSLITNSNELSLRRVQSEGVLVKKLSIKLEKQLNSSNSSRRRLKTESGEKRRRGRSPSLSLKISEKFSKVNKSIQSSFRSFIPYQF</sequence>
<evidence type="ECO:0000313" key="2">
    <source>
        <dbReference type="EMBL" id="CAG5108631.1"/>
    </source>
</evidence>
<accession>A0ABN7SVJ2</accession>
<feature type="region of interest" description="Disordered" evidence="1">
    <location>
        <begin position="139"/>
        <end position="161"/>
    </location>
</feature>
<dbReference type="Proteomes" id="UP001158576">
    <property type="component" value="Chromosome 1"/>
</dbReference>
<organism evidence="2 3">
    <name type="scientific">Oikopleura dioica</name>
    <name type="common">Tunicate</name>
    <dbReference type="NCBI Taxonomy" id="34765"/>
    <lineage>
        <taxon>Eukaryota</taxon>
        <taxon>Metazoa</taxon>
        <taxon>Chordata</taxon>
        <taxon>Tunicata</taxon>
        <taxon>Appendicularia</taxon>
        <taxon>Copelata</taxon>
        <taxon>Oikopleuridae</taxon>
        <taxon>Oikopleura</taxon>
    </lineage>
</organism>
<reference evidence="2 3" key="1">
    <citation type="submission" date="2021-04" db="EMBL/GenBank/DDBJ databases">
        <authorList>
            <person name="Bliznina A."/>
        </authorList>
    </citation>
    <scope>NUCLEOTIDE SEQUENCE [LARGE SCALE GENOMIC DNA]</scope>
</reference>
<evidence type="ECO:0000256" key="1">
    <source>
        <dbReference type="SAM" id="MobiDB-lite"/>
    </source>
</evidence>
<protein>
    <submittedName>
        <fullName evidence="2">Oidioi.mRNA.OKI2018_I69.chr1.g3883.t1.cds</fullName>
    </submittedName>
</protein>
<gene>
    <name evidence="2" type="ORF">OKIOD_LOCUS12648</name>
</gene>
<name>A0ABN7SVJ2_OIKDI</name>
<proteinExistence type="predicted"/>
<evidence type="ECO:0000313" key="3">
    <source>
        <dbReference type="Proteomes" id="UP001158576"/>
    </source>
</evidence>